<proteinExistence type="inferred from homology"/>
<organism evidence="4 5">
    <name type="scientific">Rhodosorus marinus</name>
    <dbReference type="NCBI Taxonomy" id="101924"/>
    <lineage>
        <taxon>Eukaryota</taxon>
        <taxon>Rhodophyta</taxon>
        <taxon>Stylonematophyceae</taxon>
        <taxon>Stylonematales</taxon>
        <taxon>Stylonemataceae</taxon>
        <taxon>Rhodosorus</taxon>
    </lineage>
</organism>
<dbReference type="Gene3D" id="1.20.80.10">
    <property type="match status" value="1"/>
</dbReference>
<dbReference type="AlphaFoldDB" id="A0AAV8UQ84"/>
<dbReference type="Proteomes" id="UP001157974">
    <property type="component" value="Unassembled WGS sequence"/>
</dbReference>
<dbReference type="PRINTS" id="PR00689">
    <property type="entry name" value="ACOABINDINGP"/>
</dbReference>
<name>A0AAV8UQ84_9RHOD</name>
<dbReference type="InterPro" id="IPR014352">
    <property type="entry name" value="FERM/acyl-CoA-bd_prot_sf"/>
</dbReference>
<feature type="domain" description="ACB" evidence="3">
    <location>
        <begin position="3"/>
        <end position="88"/>
    </location>
</feature>
<sequence length="91" mass="10110">MGLEDAFNFAAERVKEETSMSNENQLALYANFKQAKFGDCNTKRPGGLLAMKDKAKWDAWNEKKGVSKEQAMRDYIAKVDAICGTNIASTV</sequence>
<accession>A0AAV8UQ84</accession>
<comment type="caution">
    <text evidence="4">The sequence shown here is derived from an EMBL/GenBank/DDBJ whole genome shotgun (WGS) entry which is preliminary data.</text>
</comment>
<evidence type="ECO:0000256" key="2">
    <source>
        <dbReference type="ARBA" id="ARBA00023121"/>
    </source>
</evidence>
<keyword evidence="5" id="KW-1185">Reference proteome</keyword>
<dbReference type="SUPFAM" id="SSF47027">
    <property type="entry name" value="Acyl-CoA binding protein"/>
    <property type="match status" value="1"/>
</dbReference>
<evidence type="ECO:0000313" key="5">
    <source>
        <dbReference type="Proteomes" id="UP001157974"/>
    </source>
</evidence>
<dbReference type="PANTHER" id="PTHR23310">
    <property type="entry name" value="ACYL-COA-BINDING PROTEIN, ACBP"/>
    <property type="match status" value="1"/>
</dbReference>
<evidence type="ECO:0000313" key="4">
    <source>
        <dbReference type="EMBL" id="KAJ8904634.1"/>
    </source>
</evidence>
<dbReference type="EMBL" id="JAMWBK010000005">
    <property type="protein sequence ID" value="KAJ8904634.1"/>
    <property type="molecule type" value="Genomic_DNA"/>
</dbReference>
<dbReference type="GO" id="GO:0006631">
    <property type="term" value="P:fatty acid metabolic process"/>
    <property type="evidence" value="ECO:0007669"/>
    <property type="project" value="TreeGrafter"/>
</dbReference>
<comment type="similarity">
    <text evidence="1">Belongs to the ACBP family.</text>
</comment>
<dbReference type="InterPro" id="IPR035984">
    <property type="entry name" value="Acyl-CoA-binding_sf"/>
</dbReference>
<dbReference type="PROSITE" id="PS51228">
    <property type="entry name" value="ACB_2"/>
    <property type="match status" value="1"/>
</dbReference>
<keyword evidence="2" id="KW-0446">Lipid-binding</keyword>
<protein>
    <recommendedName>
        <fullName evidence="3">ACB domain-containing protein</fullName>
    </recommendedName>
</protein>
<dbReference type="Pfam" id="PF00887">
    <property type="entry name" value="ACBP"/>
    <property type="match status" value="1"/>
</dbReference>
<dbReference type="InterPro" id="IPR000582">
    <property type="entry name" value="Acyl-CoA-binding_protein"/>
</dbReference>
<gene>
    <name evidence="4" type="ORF">NDN08_001152</name>
</gene>
<dbReference type="PANTHER" id="PTHR23310:SF62">
    <property type="entry name" value="ACYL-COA BINDING PROTEIN 1, ISOFORM A"/>
    <property type="match status" value="1"/>
</dbReference>
<reference evidence="4 5" key="1">
    <citation type="journal article" date="2023" name="Nat. Commun.">
        <title>Origin of minicircular mitochondrial genomes in red algae.</title>
        <authorList>
            <person name="Lee Y."/>
            <person name="Cho C.H."/>
            <person name="Lee Y.M."/>
            <person name="Park S.I."/>
            <person name="Yang J.H."/>
            <person name="West J.A."/>
            <person name="Bhattacharya D."/>
            <person name="Yoon H.S."/>
        </authorList>
    </citation>
    <scope>NUCLEOTIDE SEQUENCE [LARGE SCALE GENOMIC DNA]</scope>
    <source>
        <strain evidence="4 5">CCMP1338</strain>
        <tissue evidence="4">Whole cell</tissue>
    </source>
</reference>
<dbReference type="GO" id="GO:0000062">
    <property type="term" value="F:fatty-acyl-CoA binding"/>
    <property type="evidence" value="ECO:0007669"/>
    <property type="project" value="InterPro"/>
</dbReference>
<evidence type="ECO:0000256" key="1">
    <source>
        <dbReference type="ARBA" id="ARBA00005567"/>
    </source>
</evidence>
<evidence type="ECO:0000259" key="3">
    <source>
        <dbReference type="PROSITE" id="PS51228"/>
    </source>
</evidence>